<accession>A0A9P9W9R4</accession>
<dbReference type="EMBL" id="JAFIMR010000062">
    <property type="protein sequence ID" value="KAI1852229.1"/>
    <property type="molecule type" value="Genomic_DNA"/>
</dbReference>
<dbReference type="Pfam" id="PF09159">
    <property type="entry name" value="Ydc2-catalyt"/>
    <property type="match status" value="1"/>
</dbReference>
<dbReference type="InterPro" id="IPR039197">
    <property type="entry name" value="Mrs1/Cce1"/>
</dbReference>
<dbReference type="GO" id="GO:0000403">
    <property type="term" value="F:Y-form DNA binding"/>
    <property type="evidence" value="ECO:0007669"/>
    <property type="project" value="TreeGrafter"/>
</dbReference>
<dbReference type="GO" id="GO:0000402">
    <property type="term" value="F:crossed form four-way junction DNA binding"/>
    <property type="evidence" value="ECO:0007669"/>
    <property type="project" value="TreeGrafter"/>
</dbReference>
<dbReference type="AlphaFoldDB" id="A0A9P9W9R4"/>
<feature type="compositionally biased region" description="Basic and acidic residues" evidence="1">
    <location>
        <begin position="231"/>
        <end position="240"/>
    </location>
</feature>
<protein>
    <recommendedName>
        <fullName evidence="2">SAP domain-containing protein</fullName>
    </recommendedName>
</protein>
<dbReference type="GO" id="GO:0070336">
    <property type="term" value="F:flap-structured DNA binding"/>
    <property type="evidence" value="ECO:0007669"/>
    <property type="project" value="TreeGrafter"/>
</dbReference>
<evidence type="ECO:0000259" key="2">
    <source>
        <dbReference type="PROSITE" id="PS50800"/>
    </source>
</evidence>
<evidence type="ECO:0000313" key="4">
    <source>
        <dbReference type="Proteomes" id="UP000829685"/>
    </source>
</evidence>
<dbReference type="PROSITE" id="PS50800">
    <property type="entry name" value="SAP"/>
    <property type="match status" value="1"/>
</dbReference>
<feature type="region of interest" description="Disordered" evidence="1">
    <location>
        <begin position="207"/>
        <end position="244"/>
    </location>
</feature>
<name>A0A9P9W9R4_9PEZI</name>
<keyword evidence="4" id="KW-1185">Reference proteome</keyword>
<dbReference type="SUPFAM" id="SSF53098">
    <property type="entry name" value="Ribonuclease H-like"/>
    <property type="match status" value="1"/>
</dbReference>
<feature type="domain" description="SAP" evidence="2">
    <location>
        <begin position="6"/>
        <end position="40"/>
    </location>
</feature>
<dbReference type="CDD" id="cd16963">
    <property type="entry name" value="CCE1"/>
    <property type="match status" value="1"/>
</dbReference>
<organism evidence="3 4">
    <name type="scientific">Neoarthrinium moseri</name>
    <dbReference type="NCBI Taxonomy" id="1658444"/>
    <lineage>
        <taxon>Eukaryota</taxon>
        <taxon>Fungi</taxon>
        <taxon>Dikarya</taxon>
        <taxon>Ascomycota</taxon>
        <taxon>Pezizomycotina</taxon>
        <taxon>Sordariomycetes</taxon>
        <taxon>Xylariomycetidae</taxon>
        <taxon>Amphisphaeriales</taxon>
        <taxon>Apiosporaceae</taxon>
        <taxon>Neoarthrinium</taxon>
    </lineage>
</organism>
<dbReference type="PANTHER" id="PTHR28072:SF1">
    <property type="entry name" value="CRUCIFORM CUTTING ENDONUCLEASE 1, MITOCHONDRIAL-RELATED"/>
    <property type="match status" value="1"/>
</dbReference>
<dbReference type="GO" id="GO:0004520">
    <property type="term" value="F:DNA endonuclease activity"/>
    <property type="evidence" value="ECO:0007669"/>
    <property type="project" value="TreeGrafter"/>
</dbReference>
<dbReference type="InterPro" id="IPR003034">
    <property type="entry name" value="SAP_dom"/>
</dbReference>
<dbReference type="InterPro" id="IPR015242">
    <property type="entry name" value="Ydc2_cat"/>
</dbReference>
<reference evidence="3" key="1">
    <citation type="submission" date="2021-03" db="EMBL/GenBank/DDBJ databases">
        <title>Revisited historic fungal species revealed as producer of novel bioactive compounds through whole genome sequencing and comparative genomics.</title>
        <authorList>
            <person name="Vignolle G.A."/>
            <person name="Hochenegger N."/>
            <person name="Mach R.L."/>
            <person name="Mach-Aigner A.R."/>
            <person name="Javad Rahimi M."/>
            <person name="Salim K.A."/>
            <person name="Chan C.M."/>
            <person name="Lim L.B.L."/>
            <person name="Cai F."/>
            <person name="Druzhinina I.S."/>
            <person name="U'Ren J.M."/>
            <person name="Derntl C."/>
        </authorList>
    </citation>
    <scope>NUCLEOTIDE SEQUENCE</scope>
    <source>
        <strain evidence="3">TUCIM 5799</strain>
    </source>
</reference>
<comment type="caution">
    <text evidence="3">The sequence shown here is derived from an EMBL/GenBank/DDBJ whole genome shotgun (WGS) entry which is preliminary data.</text>
</comment>
<gene>
    <name evidence="3" type="ORF">JX265_013082</name>
</gene>
<dbReference type="GO" id="GO:0005739">
    <property type="term" value="C:mitochondrion"/>
    <property type="evidence" value="ECO:0007669"/>
    <property type="project" value="TreeGrafter"/>
</dbReference>
<dbReference type="InterPro" id="IPR012337">
    <property type="entry name" value="RNaseH-like_sf"/>
</dbReference>
<dbReference type="InterPro" id="IPR036397">
    <property type="entry name" value="RNaseH_sf"/>
</dbReference>
<evidence type="ECO:0000256" key="1">
    <source>
        <dbReference type="SAM" id="MobiDB-lite"/>
    </source>
</evidence>
<dbReference type="PANTHER" id="PTHR28072">
    <property type="entry name" value="CRUCIFORM CUTTING ENDONUCLEASE 1, MITOCHONDRIAL-RELATED"/>
    <property type="match status" value="1"/>
</dbReference>
<evidence type="ECO:0000313" key="3">
    <source>
        <dbReference type="EMBL" id="KAI1852229.1"/>
    </source>
</evidence>
<proteinExistence type="predicted"/>
<dbReference type="Proteomes" id="UP000829685">
    <property type="component" value="Unassembled WGS sequence"/>
</dbReference>
<dbReference type="Gene3D" id="3.30.420.10">
    <property type="entry name" value="Ribonuclease H-like superfamily/Ribonuclease H"/>
    <property type="match status" value="1"/>
</dbReference>
<sequence>MAPRLPATLKLAELKNLAVACGLPSAGTKDVLASRVESAAWGHQRDAIPVNKQRILSVDLGIRNLAFSLLTPGAAAQPGRGARSPPRVGVEVWKRVALASSGQDALPDADKDFWGPSSMADLTARLVHDEFLALSPTHILIERQRFRSGGRAAVQEWTLRVNTLEAMIYATLGTLGRLHHWRGTIHSIAPARVGPFWLEGLEDDAAETKTSKATSPRARKLETVSDADGVADPKVKESKSAKSAKARNKKAKIDLVGKWLVEDRIETTGEAETTAKSYLHRWKGGRRNKTVAAAEDVAEHFNKLDDLADSLLQGLAWVKWQENQQLLAQNGPDELLGK</sequence>